<reference evidence="2 3" key="1">
    <citation type="journal article" date="2014" name="PLoS ONE">
        <title>Global Analysis of Gene Expression Profiles in Physic Nut (Jatropha curcas L.) Seedlings Exposed to Salt Stress.</title>
        <authorList>
            <person name="Zhang L."/>
            <person name="Zhang C."/>
            <person name="Wu P."/>
            <person name="Chen Y."/>
            <person name="Li M."/>
            <person name="Jiang H."/>
            <person name="Wu G."/>
        </authorList>
    </citation>
    <scope>NUCLEOTIDE SEQUENCE [LARGE SCALE GENOMIC DNA]</scope>
    <source>
        <strain evidence="3">cv. GZQX0401</strain>
        <tissue evidence="2">Young leaves</tissue>
    </source>
</reference>
<name>A0A067JBX6_JATCU</name>
<proteinExistence type="predicted"/>
<organism evidence="2 3">
    <name type="scientific">Jatropha curcas</name>
    <name type="common">Barbados nut</name>
    <dbReference type="NCBI Taxonomy" id="180498"/>
    <lineage>
        <taxon>Eukaryota</taxon>
        <taxon>Viridiplantae</taxon>
        <taxon>Streptophyta</taxon>
        <taxon>Embryophyta</taxon>
        <taxon>Tracheophyta</taxon>
        <taxon>Spermatophyta</taxon>
        <taxon>Magnoliopsida</taxon>
        <taxon>eudicotyledons</taxon>
        <taxon>Gunneridae</taxon>
        <taxon>Pentapetalae</taxon>
        <taxon>rosids</taxon>
        <taxon>fabids</taxon>
        <taxon>Malpighiales</taxon>
        <taxon>Euphorbiaceae</taxon>
        <taxon>Crotonoideae</taxon>
        <taxon>Jatropheae</taxon>
        <taxon>Jatropha</taxon>
    </lineage>
</organism>
<evidence type="ECO:0000256" key="1">
    <source>
        <dbReference type="SAM" id="MobiDB-lite"/>
    </source>
</evidence>
<sequence length="109" mass="11931">MDSSTSKLLCLNTKKMATLILLLIIILNINPIVTARTLHPTDKQIFAANKKAVDIPLKAPARTLHRTDKQIFAANKKVVDIPLKAPAESSGPNPCTQIPTPNHKHCPNH</sequence>
<feature type="compositionally biased region" description="Polar residues" evidence="1">
    <location>
        <begin position="90"/>
        <end position="100"/>
    </location>
</feature>
<gene>
    <name evidence="2" type="ORF">JCGZ_21812</name>
</gene>
<evidence type="ECO:0000313" key="3">
    <source>
        <dbReference type="Proteomes" id="UP000027138"/>
    </source>
</evidence>
<protein>
    <submittedName>
        <fullName evidence="2">Uncharacterized protein</fullName>
    </submittedName>
</protein>
<dbReference type="EMBL" id="KK915662">
    <property type="protein sequence ID" value="KDP21341.1"/>
    <property type="molecule type" value="Genomic_DNA"/>
</dbReference>
<dbReference type="AlphaFoldDB" id="A0A067JBX6"/>
<accession>A0A067JBX6</accession>
<dbReference type="Proteomes" id="UP000027138">
    <property type="component" value="Unassembled WGS sequence"/>
</dbReference>
<keyword evidence="3" id="KW-1185">Reference proteome</keyword>
<evidence type="ECO:0000313" key="2">
    <source>
        <dbReference type="EMBL" id="KDP21341.1"/>
    </source>
</evidence>
<feature type="region of interest" description="Disordered" evidence="1">
    <location>
        <begin position="84"/>
        <end position="109"/>
    </location>
</feature>